<reference evidence="3" key="1">
    <citation type="submission" date="2022-12" db="EMBL/GenBank/DDBJ databases">
        <title>Paracoccus sp. EF6 isolated from a lake water.</title>
        <authorList>
            <person name="Liu H."/>
        </authorList>
    </citation>
    <scope>NUCLEOTIDE SEQUENCE</scope>
    <source>
        <strain evidence="3">EF6</strain>
    </source>
</reference>
<protein>
    <submittedName>
        <fullName evidence="3">AAA family ATPase</fullName>
    </submittedName>
</protein>
<evidence type="ECO:0000259" key="2">
    <source>
        <dbReference type="Pfam" id="PF00004"/>
    </source>
</evidence>
<sequence>MSKFPIMHARSPQLSSTDIAARLTEFLTAMRQQRRMKAHAEASEQASMKTDGLDDDPYVVPKDTRAVFLSNADRQAIERRAGRLHKRQLKAGGLAHLNREDRERLSSLDNGVSLAKIPDEHRADELAAALHTEMPWMAVATEYTWHAMRRSVREGHAGFRLPPVILDGPPGIGKSRWATRLGQLIGAQSTIVDATGESASFGVVGCQRGWSGAGPGRLLELILAKMSGNPIMVIDELEKAGQVVSSKGTPFGLSEGLLPLLERHTAENWICPFYRVRFNMSWVSWILLTNNVALLPEPLLSRCTIIRLKEVPLADLMKFAEREGQDRGLSETSISAIIDALASVSPQARPQPSLRSVQRMLDLAANLENTHRLM</sequence>
<evidence type="ECO:0000313" key="4">
    <source>
        <dbReference type="Proteomes" id="UP001149822"/>
    </source>
</evidence>
<dbReference type="InterPro" id="IPR003959">
    <property type="entry name" value="ATPase_AAA_core"/>
</dbReference>
<evidence type="ECO:0000256" key="1">
    <source>
        <dbReference type="SAM" id="MobiDB-lite"/>
    </source>
</evidence>
<accession>A0ABT4JBL8</accession>
<comment type="caution">
    <text evidence="3">The sequence shown here is derived from an EMBL/GenBank/DDBJ whole genome shotgun (WGS) entry which is preliminary data.</text>
</comment>
<dbReference type="InterPro" id="IPR027417">
    <property type="entry name" value="P-loop_NTPase"/>
</dbReference>
<gene>
    <name evidence="3" type="ORF">OU682_23600</name>
</gene>
<dbReference type="Gene3D" id="3.40.50.300">
    <property type="entry name" value="P-loop containing nucleotide triphosphate hydrolases"/>
    <property type="match status" value="1"/>
</dbReference>
<dbReference type="RefSeq" id="WP_268944620.1">
    <property type="nucleotide sequence ID" value="NZ_JAPTYD010000124.1"/>
</dbReference>
<dbReference type="Proteomes" id="UP001149822">
    <property type="component" value="Unassembled WGS sequence"/>
</dbReference>
<keyword evidence="4" id="KW-1185">Reference proteome</keyword>
<name>A0ABT4JBL8_9RHOB</name>
<proteinExistence type="predicted"/>
<dbReference type="InterPro" id="IPR027065">
    <property type="entry name" value="Lon_Prtase"/>
</dbReference>
<dbReference type="EMBL" id="JAPTYD010000124">
    <property type="protein sequence ID" value="MCZ0964533.1"/>
    <property type="molecule type" value="Genomic_DNA"/>
</dbReference>
<dbReference type="PANTHER" id="PTHR43718">
    <property type="entry name" value="LON PROTEASE"/>
    <property type="match status" value="1"/>
</dbReference>
<dbReference type="SUPFAM" id="SSF52540">
    <property type="entry name" value="P-loop containing nucleoside triphosphate hydrolases"/>
    <property type="match status" value="1"/>
</dbReference>
<evidence type="ECO:0000313" key="3">
    <source>
        <dbReference type="EMBL" id="MCZ0964533.1"/>
    </source>
</evidence>
<organism evidence="3 4">
    <name type="scientific">Paracoccus benzoatiresistens</name>
    <dbReference type="NCBI Taxonomy" id="2997341"/>
    <lineage>
        <taxon>Bacteria</taxon>
        <taxon>Pseudomonadati</taxon>
        <taxon>Pseudomonadota</taxon>
        <taxon>Alphaproteobacteria</taxon>
        <taxon>Rhodobacterales</taxon>
        <taxon>Paracoccaceae</taxon>
        <taxon>Paracoccus</taxon>
    </lineage>
</organism>
<feature type="domain" description="ATPase AAA-type core" evidence="2">
    <location>
        <begin position="164"/>
        <end position="307"/>
    </location>
</feature>
<dbReference type="Pfam" id="PF00004">
    <property type="entry name" value="AAA"/>
    <property type="match status" value="1"/>
</dbReference>
<feature type="region of interest" description="Disordered" evidence="1">
    <location>
        <begin position="34"/>
        <end position="56"/>
    </location>
</feature>
<dbReference type="PANTHER" id="PTHR43718:SF2">
    <property type="entry name" value="LON PROTEASE HOMOLOG, MITOCHONDRIAL"/>
    <property type="match status" value="1"/>
</dbReference>